<dbReference type="InterPro" id="IPR050312">
    <property type="entry name" value="IolE/XylAMocC-like"/>
</dbReference>
<dbReference type="Gene3D" id="3.20.20.150">
    <property type="entry name" value="Divalent-metal-dependent TIM barrel enzymes"/>
    <property type="match status" value="1"/>
</dbReference>
<dbReference type="Pfam" id="PF01261">
    <property type="entry name" value="AP_endonuc_2"/>
    <property type="match status" value="1"/>
</dbReference>
<name>A0A7Z2ZM36_9BACL</name>
<dbReference type="KEGG" id="cheb:HH215_16595"/>
<dbReference type="EMBL" id="CP051680">
    <property type="protein sequence ID" value="QJD84638.1"/>
    <property type="molecule type" value="Genomic_DNA"/>
</dbReference>
<dbReference type="InterPro" id="IPR013022">
    <property type="entry name" value="Xyl_isomerase-like_TIM-brl"/>
</dbReference>
<sequence>MMNYAFVSFSCPDADLLTVLRMAQQYGYSGFEARCDCGHRHGIELDITPEQIIDIKTAFQASGVKLQCISVSCRYSNPVTVQANITETIAYIRLAQALEVPFIRIFCGYIPEGAGREETRTLIVESLRSLAASAAQAGVVLAVETHDDWSDPLEMAAIMSAVNHPSIGVVWDIMHTYRTGKTSMEEAYRILQPWIHHVHIHDGSLDPDTLVFLPIGTGDIDHKEALRILIQHKYTGFLSGEWLDWEPASLHLPREIEAMRGYEKELLTE</sequence>
<dbReference type="AlphaFoldDB" id="A0A7Z2ZM36"/>
<dbReference type="PANTHER" id="PTHR12110:SF21">
    <property type="entry name" value="XYLOSE ISOMERASE-LIKE TIM BARREL DOMAIN-CONTAINING PROTEIN"/>
    <property type="match status" value="1"/>
</dbReference>
<proteinExistence type="predicted"/>
<accession>A0A7Z2ZM36</accession>
<gene>
    <name evidence="2" type="ORF">HH215_16595</name>
</gene>
<evidence type="ECO:0000259" key="1">
    <source>
        <dbReference type="Pfam" id="PF01261"/>
    </source>
</evidence>
<evidence type="ECO:0000313" key="3">
    <source>
        <dbReference type="Proteomes" id="UP000502248"/>
    </source>
</evidence>
<dbReference type="SUPFAM" id="SSF51658">
    <property type="entry name" value="Xylose isomerase-like"/>
    <property type="match status" value="1"/>
</dbReference>
<dbReference type="PANTHER" id="PTHR12110">
    <property type="entry name" value="HYDROXYPYRUVATE ISOMERASE"/>
    <property type="match status" value="1"/>
</dbReference>
<dbReference type="GO" id="GO:0016853">
    <property type="term" value="F:isomerase activity"/>
    <property type="evidence" value="ECO:0007669"/>
    <property type="project" value="UniProtKB-KW"/>
</dbReference>
<reference evidence="2 3" key="1">
    <citation type="submission" date="2020-04" db="EMBL/GenBank/DDBJ databases">
        <title>Genome sequencing of novel species.</title>
        <authorList>
            <person name="Heo J."/>
            <person name="Kim S.-J."/>
            <person name="Kim J.-S."/>
            <person name="Hong S.-B."/>
            <person name="Kwon S.-W."/>
        </authorList>
    </citation>
    <scope>NUCLEOTIDE SEQUENCE [LARGE SCALE GENOMIC DNA]</scope>
    <source>
        <strain evidence="2 3">MFER-1</strain>
    </source>
</reference>
<keyword evidence="2" id="KW-0413">Isomerase</keyword>
<dbReference type="Proteomes" id="UP000502248">
    <property type="component" value="Chromosome"/>
</dbReference>
<protein>
    <submittedName>
        <fullName evidence="2">Sugar phosphate isomerase/epimerase</fullName>
    </submittedName>
</protein>
<evidence type="ECO:0000313" key="2">
    <source>
        <dbReference type="EMBL" id="QJD84638.1"/>
    </source>
</evidence>
<feature type="domain" description="Xylose isomerase-like TIM barrel" evidence="1">
    <location>
        <begin position="21"/>
        <end position="245"/>
    </location>
</feature>
<dbReference type="InterPro" id="IPR036237">
    <property type="entry name" value="Xyl_isomerase-like_sf"/>
</dbReference>
<keyword evidence="3" id="KW-1185">Reference proteome</keyword>
<organism evidence="2 3">
    <name type="scientific">Cohnella herbarum</name>
    <dbReference type="NCBI Taxonomy" id="2728023"/>
    <lineage>
        <taxon>Bacteria</taxon>
        <taxon>Bacillati</taxon>
        <taxon>Bacillota</taxon>
        <taxon>Bacilli</taxon>
        <taxon>Bacillales</taxon>
        <taxon>Paenibacillaceae</taxon>
        <taxon>Cohnella</taxon>
    </lineage>
</organism>